<reference evidence="2" key="1">
    <citation type="submission" date="2020-08" db="EMBL/GenBank/DDBJ databases">
        <title>Multicomponent nature underlies the extraordinary mechanical properties of spider dragline silk.</title>
        <authorList>
            <person name="Kono N."/>
            <person name="Nakamura H."/>
            <person name="Mori M."/>
            <person name="Yoshida Y."/>
            <person name="Ohtoshi R."/>
            <person name="Malay A.D."/>
            <person name="Moran D.A.P."/>
            <person name="Tomita M."/>
            <person name="Numata K."/>
            <person name="Arakawa K."/>
        </authorList>
    </citation>
    <scope>NUCLEOTIDE SEQUENCE</scope>
</reference>
<name>A0A8X6VSJ4_TRICX</name>
<comment type="caution">
    <text evidence="2">The sequence shown here is derived from an EMBL/GenBank/DDBJ whole genome shotgun (WGS) entry which is preliminary data.</text>
</comment>
<feature type="compositionally biased region" description="Polar residues" evidence="1">
    <location>
        <begin position="69"/>
        <end position="89"/>
    </location>
</feature>
<organism evidence="2 3">
    <name type="scientific">Trichonephila clavipes</name>
    <name type="common">Golden silk orbweaver</name>
    <name type="synonym">Nephila clavipes</name>
    <dbReference type="NCBI Taxonomy" id="2585209"/>
    <lineage>
        <taxon>Eukaryota</taxon>
        <taxon>Metazoa</taxon>
        <taxon>Ecdysozoa</taxon>
        <taxon>Arthropoda</taxon>
        <taxon>Chelicerata</taxon>
        <taxon>Arachnida</taxon>
        <taxon>Araneae</taxon>
        <taxon>Araneomorphae</taxon>
        <taxon>Entelegynae</taxon>
        <taxon>Araneoidea</taxon>
        <taxon>Nephilidae</taxon>
        <taxon>Trichonephila</taxon>
    </lineage>
</organism>
<proteinExistence type="predicted"/>
<keyword evidence="3" id="KW-1185">Reference proteome</keyword>
<feature type="region of interest" description="Disordered" evidence="1">
    <location>
        <begin position="38"/>
        <end position="89"/>
    </location>
</feature>
<sequence length="89" mass="9940">MIDCDNGHKLHFQPFVFDECQTFIWLLGLSEGGHPKCLGGPPVDHDRLNAHPGSKSSQPVTPFILPTKRQPSQVPRQSPASTYPRDYTN</sequence>
<accession>A0A8X6VSJ4</accession>
<dbReference type="Proteomes" id="UP000887159">
    <property type="component" value="Unassembled WGS sequence"/>
</dbReference>
<protein>
    <submittedName>
        <fullName evidence="2">Uncharacterized protein</fullName>
    </submittedName>
</protein>
<evidence type="ECO:0000313" key="3">
    <source>
        <dbReference type="Proteomes" id="UP000887159"/>
    </source>
</evidence>
<gene>
    <name evidence="2" type="ORF">TNCV_2145731</name>
</gene>
<dbReference type="AlphaFoldDB" id="A0A8X6VSJ4"/>
<dbReference type="EMBL" id="BMAU01021354">
    <property type="protein sequence ID" value="GFY19880.1"/>
    <property type="molecule type" value="Genomic_DNA"/>
</dbReference>
<evidence type="ECO:0000256" key="1">
    <source>
        <dbReference type="SAM" id="MobiDB-lite"/>
    </source>
</evidence>
<evidence type="ECO:0000313" key="2">
    <source>
        <dbReference type="EMBL" id="GFY19880.1"/>
    </source>
</evidence>